<dbReference type="Pfam" id="PF00179">
    <property type="entry name" value="UQ_con"/>
    <property type="match status" value="1"/>
</dbReference>
<protein>
    <recommendedName>
        <fullName evidence="1">UBC core domain-containing protein</fullName>
    </recommendedName>
</protein>
<keyword evidence="3" id="KW-1185">Reference proteome</keyword>
<gene>
    <name evidence="2" type="ORF">ACN42_g2828</name>
</gene>
<dbReference type="InterPro" id="IPR000608">
    <property type="entry name" value="UBC"/>
</dbReference>
<dbReference type="Proteomes" id="UP000055045">
    <property type="component" value="Unassembled WGS sequence"/>
</dbReference>
<dbReference type="PROSITE" id="PS50127">
    <property type="entry name" value="UBC_2"/>
    <property type="match status" value="1"/>
</dbReference>
<organism evidence="2 3">
    <name type="scientific">Penicillium freii</name>
    <dbReference type="NCBI Taxonomy" id="48697"/>
    <lineage>
        <taxon>Eukaryota</taxon>
        <taxon>Fungi</taxon>
        <taxon>Dikarya</taxon>
        <taxon>Ascomycota</taxon>
        <taxon>Pezizomycotina</taxon>
        <taxon>Eurotiomycetes</taxon>
        <taxon>Eurotiomycetidae</taxon>
        <taxon>Eurotiales</taxon>
        <taxon>Aspergillaceae</taxon>
        <taxon>Penicillium</taxon>
    </lineage>
</organism>
<dbReference type="AlphaFoldDB" id="A0A101MPD2"/>
<dbReference type="SUPFAM" id="SSF54495">
    <property type="entry name" value="UBC-like"/>
    <property type="match status" value="1"/>
</dbReference>
<dbReference type="InterPro" id="IPR016135">
    <property type="entry name" value="UBQ-conjugating_enzyme/RWD"/>
</dbReference>
<proteinExistence type="predicted"/>
<sequence>MGDQCTLRLVRELRQVERSEQLAFTVRYEESNIRDIQALIMGPPGTPYELGFYEFSIKIPSGKMLMVFCLVAGTC</sequence>
<reference evidence="2 3" key="1">
    <citation type="submission" date="2015-10" db="EMBL/GenBank/DDBJ databases">
        <title>Genome sequencing of Penicillium freii.</title>
        <authorList>
            <person name="Nguyen H.D."/>
            <person name="Visagie C.M."/>
            <person name="Seifert K.A."/>
        </authorList>
    </citation>
    <scope>NUCLEOTIDE SEQUENCE [LARGE SCALE GENOMIC DNA]</scope>
    <source>
        <strain evidence="2 3">DAOM 242723</strain>
    </source>
</reference>
<comment type="caution">
    <text evidence="2">The sequence shown here is derived from an EMBL/GenBank/DDBJ whole genome shotgun (WGS) entry which is preliminary data.</text>
</comment>
<dbReference type="Gene3D" id="3.10.110.10">
    <property type="entry name" value="Ubiquitin Conjugating Enzyme"/>
    <property type="match status" value="1"/>
</dbReference>
<evidence type="ECO:0000313" key="2">
    <source>
        <dbReference type="EMBL" id="KUM64249.1"/>
    </source>
</evidence>
<name>A0A101MPD2_PENFR</name>
<accession>A0A101MPD2</accession>
<feature type="domain" description="UBC core" evidence="1">
    <location>
        <begin position="4"/>
        <end position="75"/>
    </location>
</feature>
<dbReference type="STRING" id="48697.A0A101MPD2"/>
<evidence type="ECO:0000313" key="3">
    <source>
        <dbReference type="Proteomes" id="UP000055045"/>
    </source>
</evidence>
<evidence type="ECO:0000259" key="1">
    <source>
        <dbReference type="PROSITE" id="PS50127"/>
    </source>
</evidence>
<dbReference type="EMBL" id="LLXE01000052">
    <property type="protein sequence ID" value="KUM64249.1"/>
    <property type="molecule type" value="Genomic_DNA"/>
</dbReference>